<dbReference type="InterPro" id="IPR038563">
    <property type="entry name" value="Endonuclease_7_sf"/>
</dbReference>
<accession>A0A2D2W446</accession>
<reference evidence="1 2" key="1">
    <citation type="submission" date="2017-09" db="EMBL/GenBank/DDBJ databases">
        <authorList>
            <person name="Pradhan P."/>
            <person name="Aluri L.S."/>
            <person name="Anandarajan D."/>
            <person name="Beiriger J.C."/>
            <person name="Bethamcharla R."/>
            <person name="Betini N."/>
            <person name="Bhatt S.D."/>
            <person name="Chengalvala S."/>
            <person name="Cox N.E."/>
            <person name="Delvadia B.P."/>
            <person name="Desai A.S."/>
            <person name="Devaney A.M."/>
            <person name="Doyle B.K."/>
            <person name="Edgerton A.O."/>
            <person name="Erlich M.C."/>
            <person name="Fitzpatrick K.C."/>
            <person name="Gajjar E.A."/>
            <person name="Ganguly A."/>
            <person name="Gill R.S."/>
            <person name="Goldman M.G."/>
            <person name="Good P.M."/>
            <person name="Gupta N."/>
            <person name="Haddad L.M."/>
            <person name="Han E.J."/>
            <person name="Jain S."/>
            <person name="Jiang A."/>
            <person name="Jurgielewicz A.D."/>
            <person name="Kainth D.K."/>
            <person name="Karam J.M."/>
            <person name="Kodavatiganti M."/>
            <person name="Kriete S.J."/>
            <person name="MacDonald C.E."/>
            <person name="Maret J.P."/>
            <person name="Mathew A.E."/>
            <person name="Nako S."/>
            <person name="Natrajan M."/>
            <person name="Nishu N.M."/>
            <person name="Parikh A."/>
            <person name="Patel N."/>
            <person name="Patel P.D."/>
            <person name="Patel S."/>
            <person name="Patra K."/>
            <person name="Pumpuckdee D."/>
            <person name="Rai K."/>
            <person name="Ramanathan A."/>
            <person name="Sarkar A."/>
            <person name="Schaffer B.L."/>
            <person name="Shah P."/>
            <person name="Tata R.K."/>
            <person name="Tawfik A.H."/>
            <person name="Thuremella B.T."/>
            <person name="Toma J."/>
            <person name="Tran T.L."/>
            <person name="Veera S."/>
            <person name="Vemulapalli V.K."/>
            <person name="Vidas T.V."/>
            <person name="Vieira K.S."/>
            <person name="Vijayakumar G."/>
            <person name="Walor T.A."/>
            <person name="White C.R."/>
            <person name="Wong B.M."/>
            <person name="Zhao Sl."/>
            <person name="McDonald M.T."/>
            <person name="Dalia R."/>
            <person name="Little J.L."/>
            <person name="Gurney S.M.R."/>
            <person name="Bollivar D.W."/>
            <person name="Garlena R.A."/>
            <person name="Russell D.A."/>
            <person name="Pope W.H."/>
            <person name="Jacobs-Sera D."/>
            <person name="Hendrix R.W."/>
            <person name="Hatfull G.F."/>
        </authorList>
    </citation>
    <scope>NUCLEOTIDE SEQUENCE [LARGE SCALE GENOMIC DNA]</scope>
</reference>
<dbReference type="Pfam" id="PF02945">
    <property type="entry name" value="Endonuclease_7"/>
    <property type="match status" value="1"/>
</dbReference>
<protein>
    <submittedName>
        <fullName evidence="1">Endonuclease VII</fullName>
    </submittedName>
</protein>
<dbReference type="InterPro" id="IPR044925">
    <property type="entry name" value="His-Me_finger_sf"/>
</dbReference>
<keyword evidence="1" id="KW-0255">Endonuclease</keyword>
<organism evidence="1 2">
    <name type="scientific">Mycobacterium phage Superphikiman</name>
    <dbReference type="NCBI Taxonomy" id="2041551"/>
    <lineage>
        <taxon>Viruses</taxon>
        <taxon>Duplodnaviria</taxon>
        <taxon>Heunggongvirae</taxon>
        <taxon>Uroviricota</taxon>
        <taxon>Caudoviricetes</taxon>
        <taxon>Omegavirus</taxon>
        <taxon>Omegavirus courthouse</taxon>
    </lineage>
</organism>
<dbReference type="InterPro" id="IPR004211">
    <property type="entry name" value="Endonuclease_7"/>
</dbReference>
<gene>
    <name evidence="1" type="ORF">SEA_SUPERPHIKIMAN_125</name>
</gene>
<name>A0A2D2W446_9CAUD</name>
<dbReference type="EMBL" id="MF919534">
    <property type="protein sequence ID" value="ATS92966.1"/>
    <property type="molecule type" value="Genomic_DNA"/>
</dbReference>
<proteinExistence type="predicted"/>
<dbReference type="Gene3D" id="3.40.1800.10">
    <property type="entry name" value="His-Me finger endonucleases"/>
    <property type="match status" value="1"/>
</dbReference>
<keyword evidence="1" id="KW-0540">Nuclease</keyword>
<dbReference type="Proteomes" id="UP000240916">
    <property type="component" value="Segment"/>
</dbReference>
<keyword evidence="1" id="KW-0378">Hydrolase</keyword>
<dbReference type="GO" id="GO:0004519">
    <property type="term" value="F:endonuclease activity"/>
    <property type="evidence" value="ECO:0007669"/>
    <property type="project" value="UniProtKB-KW"/>
</dbReference>
<sequence length="160" mass="17637">MSDAAKGTPGYRNQDKGHKRKPCIDCVTEGITTNRPADYPGPRCWSHDKAKKRERKAKARARRWDSIYGITPDEYAAILEEQGGRCALCQRANGATKALAVEHDHKTGVVRGICCGPCNLGVLGHARDDIAFFERAIDYLNSPPAVRAIGIRVVPDHIEE</sequence>
<dbReference type="SUPFAM" id="SSF54060">
    <property type="entry name" value="His-Me finger endonucleases"/>
    <property type="match status" value="1"/>
</dbReference>
<evidence type="ECO:0000313" key="2">
    <source>
        <dbReference type="Proteomes" id="UP000240916"/>
    </source>
</evidence>
<evidence type="ECO:0000313" key="1">
    <source>
        <dbReference type="EMBL" id="ATS92966.1"/>
    </source>
</evidence>